<dbReference type="CDD" id="cd00090">
    <property type="entry name" value="HTH_ARSR"/>
    <property type="match status" value="1"/>
</dbReference>
<dbReference type="InterPro" id="IPR036390">
    <property type="entry name" value="WH_DNA-bd_sf"/>
</dbReference>
<dbReference type="EMBL" id="JBHPBY010000040">
    <property type="protein sequence ID" value="MFC1849460.1"/>
    <property type="molecule type" value="Genomic_DNA"/>
</dbReference>
<proteinExistence type="predicted"/>
<evidence type="ECO:0000313" key="2">
    <source>
        <dbReference type="Proteomes" id="UP001594351"/>
    </source>
</evidence>
<protein>
    <submittedName>
        <fullName evidence="1">Radical SAM protein</fullName>
    </submittedName>
</protein>
<gene>
    <name evidence="1" type="ORF">ACFL27_04540</name>
</gene>
<dbReference type="SUPFAM" id="SSF46785">
    <property type="entry name" value="Winged helix' DNA-binding domain"/>
    <property type="match status" value="1"/>
</dbReference>
<reference evidence="1 2" key="1">
    <citation type="submission" date="2024-09" db="EMBL/GenBank/DDBJ databases">
        <title>Laminarin stimulates single cell rates of sulfate reduction while oxygen inhibits transcriptomic activity in coastal marine sediment.</title>
        <authorList>
            <person name="Lindsay M."/>
            <person name="Orcutt B."/>
            <person name="Emerson D."/>
            <person name="Stepanauskas R."/>
            <person name="D'Angelo T."/>
        </authorList>
    </citation>
    <scope>NUCLEOTIDE SEQUENCE [LARGE SCALE GENOMIC DNA]</scope>
    <source>
        <strain evidence="1">SAG AM-311-K15</strain>
    </source>
</reference>
<dbReference type="InterPro" id="IPR036388">
    <property type="entry name" value="WH-like_DNA-bd_sf"/>
</dbReference>
<accession>A0ABV6YTD2</accession>
<dbReference type="Gene3D" id="1.10.10.10">
    <property type="entry name" value="Winged helix-like DNA-binding domain superfamily/Winged helix DNA-binding domain"/>
    <property type="match status" value="1"/>
</dbReference>
<name>A0ABV6YTD2_UNCC1</name>
<sequence length="115" mass="12713">IKPEKIQLNTLDRPGTESFIQAATNEELQQIVDLWQLPALEIIASSWSSCDGGSASADISNRILNTIARRPCTAADLAAMLGVNETEISITLSWLQNKNKIQTIKQQRGIFYRLG</sequence>
<organism evidence="1 2">
    <name type="scientific">candidate division CSSED10-310 bacterium</name>
    <dbReference type="NCBI Taxonomy" id="2855610"/>
    <lineage>
        <taxon>Bacteria</taxon>
        <taxon>Bacteria division CSSED10-310</taxon>
    </lineage>
</organism>
<keyword evidence="2" id="KW-1185">Reference proteome</keyword>
<evidence type="ECO:0000313" key="1">
    <source>
        <dbReference type="EMBL" id="MFC1849460.1"/>
    </source>
</evidence>
<comment type="caution">
    <text evidence="1">The sequence shown here is derived from an EMBL/GenBank/DDBJ whole genome shotgun (WGS) entry which is preliminary data.</text>
</comment>
<dbReference type="Proteomes" id="UP001594351">
    <property type="component" value="Unassembled WGS sequence"/>
</dbReference>
<dbReference type="InterPro" id="IPR011991">
    <property type="entry name" value="ArsR-like_HTH"/>
</dbReference>
<feature type="non-terminal residue" evidence="1">
    <location>
        <position position="1"/>
    </location>
</feature>